<comment type="caution">
    <text evidence="4">The sequence shown here is derived from an EMBL/GenBank/DDBJ whole genome shotgun (WGS) entry which is preliminary data.</text>
</comment>
<dbReference type="GO" id="GO:0003677">
    <property type="term" value="F:DNA binding"/>
    <property type="evidence" value="ECO:0007669"/>
    <property type="project" value="InterPro"/>
</dbReference>
<dbReference type="Proteomes" id="UP000319204">
    <property type="component" value="Unassembled WGS sequence"/>
</dbReference>
<feature type="domain" description="Transposase IS116/IS110/IS902 C-terminal" evidence="3">
    <location>
        <begin position="207"/>
        <end position="292"/>
    </location>
</feature>
<dbReference type="InterPro" id="IPR003346">
    <property type="entry name" value="Transposase_20"/>
</dbReference>
<evidence type="ECO:0000256" key="1">
    <source>
        <dbReference type="SAM" id="Phobius"/>
    </source>
</evidence>
<dbReference type="GO" id="GO:0004803">
    <property type="term" value="F:transposase activity"/>
    <property type="evidence" value="ECO:0007669"/>
    <property type="project" value="InterPro"/>
</dbReference>
<dbReference type="NCBIfam" id="NF033542">
    <property type="entry name" value="transpos_IS110"/>
    <property type="match status" value="1"/>
</dbReference>
<dbReference type="InterPro" id="IPR047650">
    <property type="entry name" value="Transpos_IS110"/>
</dbReference>
<gene>
    <name evidence="4" type="ORF">FOT42_000065</name>
</gene>
<feature type="domain" description="Transposase IS110-like N-terminal" evidence="2">
    <location>
        <begin position="10"/>
        <end position="147"/>
    </location>
</feature>
<accession>A0A5N5IS56</accession>
<protein>
    <submittedName>
        <fullName evidence="4">IS110 family transposase</fullName>
    </submittedName>
</protein>
<dbReference type="EMBL" id="VNIK02000001">
    <property type="protein sequence ID" value="KAB5491381.1"/>
    <property type="molecule type" value="Genomic_DNA"/>
</dbReference>
<feature type="transmembrane region" description="Helical" evidence="1">
    <location>
        <begin position="205"/>
        <end position="229"/>
    </location>
</feature>
<keyword evidence="1" id="KW-0812">Transmembrane</keyword>
<name>A0A5N5IS56_9FLAO</name>
<evidence type="ECO:0000259" key="3">
    <source>
        <dbReference type="Pfam" id="PF02371"/>
    </source>
</evidence>
<dbReference type="OrthoDB" id="964423at2"/>
<sequence length="331" mass="38117">MKKLDFLYFIGIDVSKQTFDVAIVNGSTTKSFVFDNTNKGVKAFLRLLKNQRMDLNDTLICMEHTGIYGRLLITKLLEAEANLCVEMSLRINRSLGIQRGKNDKIDAIRIAQYAVKNCNEIELYRPVPQILERMKILIKAREQLVHFKADLNKYPNEAKLFAPEMAKLAQRQVRKSNKCFDDEIKRIEGELQALILSDEKLNTTVGLVTSVTGIGIMTALYFIIFTNFFTRYQNPKQLACYCGVVPFEHTSGSSVQKRSRVHHMANKTMKKHLHMCALSAIRHDPELKIYYERKADEGKNKMLILNNVRNKLVLRVCAVVKRQKPYQKRVA</sequence>
<dbReference type="InterPro" id="IPR002525">
    <property type="entry name" value="Transp_IS110-like_N"/>
</dbReference>
<keyword evidence="1" id="KW-0472">Membrane</keyword>
<dbReference type="PANTHER" id="PTHR33055:SF3">
    <property type="entry name" value="PUTATIVE TRANSPOSASE FOR IS117-RELATED"/>
    <property type="match status" value="1"/>
</dbReference>
<evidence type="ECO:0000259" key="2">
    <source>
        <dbReference type="Pfam" id="PF01548"/>
    </source>
</evidence>
<dbReference type="Pfam" id="PF02371">
    <property type="entry name" value="Transposase_20"/>
    <property type="match status" value="1"/>
</dbReference>
<keyword evidence="1" id="KW-1133">Transmembrane helix</keyword>
<dbReference type="PANTHER" id="PTHR33055">
    <property type="entry name" value="TRANSPOSASE FOR INSERTION SEQUENCE ELEMENT IS1111A"/>
    <property type="match status" value="1"/>
</dbReference>
<reference evidence="4" key="1">
    <citation type="submission" date="2019-10" db="EMBL/GenBank/DDBJ databases">
        <title>Muricauda hadale sp. nov., a piezophilic bacterium isolated from hadopelagic water of the Mariana Trench.</title>
        <authorList>
            <person name="Wei Y."/>
        </authorList>
    </citation>
    <scope>NUCLEOTIDE SEQUENCE [LARGE SCALE GENOMIC DNA]</scope>
    <source>
        <strain evidence="4">MT-229</strain>
    </source>
</reference>
<proteinExistence type="predicted"/>
<dbReference type="AlphaFoldDB" id="A0A5N5IS56"/>
<keyword evidence="5" id="KW-1185">Reference proteome</keyword>
<dbReference type="Pfam" id="PF01548">
    <property type="entry name" value="DEDD_Tnp_IS110"/>
    <property type="match status" value="1"/>
</dbReference>
<dbReference type="RefSeq" id="WP_151888537.1">
    <property type="nucleotide sequence ID" value="NZ_VNIK02000001.1"/>
</dbReference>
<evidence type="ECO:0000313" key="5">
    <source>
        <dbReference type="Proteomes" id="UP000319204"/>
    </source>
</evidence>
<evidence type="ECO:0000313" key="4">
    <source>
        <dbReference type="EMBL" id="KAB5491381.1"/>
    </source>
</evidence>
<dbReference type="GO" id="GO:0006313">
    <property type="term" value="P:DNA transposition"/>
    <property type="evidence" value="ECO:0007669"/>
    <property type="project" value="InterPro"/>
</dbReference>
<organism evidence="4 5">
    <name type="scientific">Flagellimonas hadalis</name>
    <dbReference type="NCBI Taxonomy" id="2597517"/>
    <lineage>
        <taxon>Bacteria</taxon>
        <taxon>Pseudomonadati</taxon>
        <taxon>Bacteroidota</taxon>
        <taxon>Flavobacteriia</taxon>
        <taxon>Flavobacteriales</taxon>
        <taxon>Flavobacteriaceae</taxon>
        <taxon>Flagellimonas</taxon>
    </lineage>
</organism>